<dbReference type="FunFam" id="2.160.20.70:FF:000007">
    <property type="entry name" value="tubulin-specific chaperone C"/>
    <property type="match status" value="1"/>
</dbReference>
<evidence type="ECO:0000256" key="2">
    <source>
        <dbReference type="ARBA" id="ARBA00008848"/>
    </source>
</evidence>
<dbReference type="AlphaFoldDB" id="A0A9D4QW68"/>
<dbReference type="PANTHER" id="PTHR15139:SF0">
    <property type="entry name" value="TUBULIN-SPECIFIC CHAPERONE C"/>
    <property type="match status" value="1"/>
</dbReference>
<keyword evidence="3" id="KW-0963">Cytoplasm</keyword>
<dbReference type="InterPro" id="IPR031925">
    <property type="entry name" value="TBCC_N"/>
</dbReference>
<keyword evidence="4" id="KW-0597">Phosphoprotein</keyword>
<sequence length="337" mass="38559">MADCDATGPVSTVNSGIMEEKRQVVGDRLKRRDEERLAELEKKKEERSENLTAQESAKFFLETFSKNKNDLEQELSGCDSLEKDKLVDRFDNLSVMHQKLQRFLTESTMFLSSYDVRQTQDALSKLQALIQEKRDALLPKKKFAFKSKKKGTQQQKTEESKNSDIPSVDMVELADCKFTDKENETLIMDSSINMKDVALANLKSCTVKLFGAPSAIHVNKLVNCTILSGPVSGSIFIRECTNCVFAVPCQQLRIHSTTETKFFIHVTSRAIIEDCSKVSFGPYNWTYPNIIDHYKVSGLDKNRNTWDDIDDFNWLAADQRSPNWSLIPEDERNIQWE</sequence>
<organism evidence="13 14">
    <name type="scientific">Dreissena polymorpha</name>
    <name type="common">Zebra mussel</name>
    <name type="synonym">Mytilus polymorpha</name>
    <dbReference type="NCBI Taxonomy" id="45954"/>
    <lineage>
        <taxon>Eukaryota</taxon>
        <taxon>Metazoa</taxon>
        <taxon>Spiralia</taxon>
        <taxon>Lophotrochozoa</taxon>
        <taxon>Mollusca</taxon>
        <taxon>Bivalvia</taxon>
        <taxon>Autobranchia</taxon>
        <taxon>Heteroconchia</taxon>
        <taxon>Euheterodonta</taxon>
        <taxon>Imparidentia</taxon>
        <taxon>Neoheterodontei</taxon>
        <taxon>Myida</taxon>
        <taxon>Dreissenoidea</taxon>
        <taxon>Dreissenidae</taxon>
        <taxon>Dreissena</taxon>
    </lineage>
</organism>
<evidence type="ECO:0000256" key="6">
    <source>
        <dbReference type="ARBA" id="ARBA00023186"/>
    </source>
</evidence>
<comment type="similarity">
    <text evidence="2">Belongs to the TBCC family.</text>
</comment>
<dbReference type="Gene3D" id="2.160.20.70">
    <property type="match status" value="1"/>
</dbReference>
<evidence type="ECO:0000313" key="13">
    <source>
        <dbReference type="EMBL" id="KAH3845218.1"/>
    </source>
</evidence>
<evidence type="ECO:0000256" key="4">
    <source>
        <dbReference type="ARBA" id="ARBA00022553"/>
    </source>
</evidence>
<accession>A0A9D4QW68</accession>
<dbReference type="PANTHER" id="PTHR15139">
    <property type="entry name" value="TUBULIN FOLDING COFACTOR C"/>
    <property type="match status" value="1"/>
</dbReference>
<gene>
    <name evidence="13" type="ORF">DPMN_087493</name>
</gene>
<comment type="function">
    <text evidence="8">Tubulin-folding protein; involved in the final step of the tubulin folding pathway.</text>
</comment>
<evidence type="ECO:0000256" key="8">
    <source>
        <dbReference type="ARBA" id="ARBA00058607"/>
    </source>
</evidence>
<evidence type="ECO:0000256" key="10">
    <source>
        <dbReference type="ARBA" id="ARBA00079876"/>
    </source>
</evidence>
<evidence type="ECO:0000256" key="7">
    <source>
        <dbReference type="ARBA" id="ARBA00026055"/>
    </source>
</evidence>
<evidence type="ECO:0000256" key="11">
    <source>
        <dbReference type="SAM" id="Coils"/>
    </source>
</evidence>
<evidence type="ECO:0000259" key="12">
    <source>
        <dbReference type="PROSITE" id="PS51329"/>
    </source>
</evidence>
<keyword evidence="6" id="KW-0143">Chaperone</keyword>
<comment type="caution">
    <text evidence="13">The sequence shown here is derived from an EMBL/GenBank/DDBJ whole genome shotgun (WGS) entry which is preliminary data.</text>
</comment>
<comment type="subunit">
    <text evidence="7">Supercomplex made of cofactors A to E. Cofactors A and D function by capturing and stabilizing tubulin in a quasi-native conformation. Cofactor E binds to the cofactor D-tubulin complex; interaction with cofactor C then causes the release of tubulin polypeptides that are committed to the native state.</text>
</comment>
<dbReference type="Pfam" id="PF16752">
    <property type="entry name" value="TBCC_N"/>
    <property type="match status" value="1"/>
</dbReference>
<name>A0A9D4QW68_DREPO</name>
<dbReference type="SMART" id="SM00673">
    <property type="entry name" value="CARP"/>
    <property type="match status" value="2"/>
</dbReference>
<dbReference type="GO" id="GO:0015631">
    <property type="term" value="F:tubulin binding"/>
    <property type="evidence" value="ECO:0007669"/>
    <property type="project" value="InterPro"/>
</dbReference>
<dbReference type="OrthoDB" id="194775at2759"/>
<protein>
    <recommendedName>
        <fullName evidence="9">Tubulin-specific chaperone C</fullName>
    </recommendedName>
    <alternativeName>
        <fullName evidence="10">Tubulin-folding cofactor C</fullName>
    </alternativeName>
</protein>
<keyword evidence="5" id="KW-0007">Acetylation</keyword>
<evidence type="ECO:0000256" key="9">
    <source>
        <dbReference type="ARBA" id="ARBA00067872"/>
    </source>
</evidence>
<reference evidence="13" key="1">
    <citation type="journal article" date="2019" name="bioRxiv">
        <title>The Genome of the Zebra Mussel, Dreissena polymorpha: A Resource for Invasive Species Research.</title>
        <authorList>
            <person name="McCartney M.A."/>
            <person name="Auch B."/>
            <person name="Kono T."/>
            <person name="Mallez S."/>
            <person name="Zhang Y."/>
            <person name="Obille A."/>
            <person name="Becker A."/>
            <person name="Abrahante J.E."/>
            <person name="Garbe J."/>
            <person name="Badalamenti J.P."/>
            <person name="Herman A."/>
            <person name="Mangelson H."/>
            <person name="Liachko I."/>
            <person name="Sullivan S."/>
            <person name="Sone E.D."/>
            <person name="Koren S."/>
            <person name="Silverstein K.A.T."/>
            <person name="Beckman K.B."/>
            <person name="Gohl D.M."/>
        </authorList>
    </citation>
    <scope>NUCLEOTIDE SEQUENCE</scope>
    <source>
        <strain evidence="13">Duluth1</strain>
        <tissue evidence="13">Whole animal</tissue>
    </source>
</reference>
<dbReference type="InterPro" id="IPR016098">
    <property type="entry name" value="CAP/MinC_C"/>
</dbReference>
<dbReference type="InterPro" id="IPR027684">
    <property type="entry name" value="TBCC"/>
</dbReference>
<feature type="domain" description="C-CAP/cofactor C-like" evidence="12">
    <location>
        <begin position="166"/>
        <end position="314"/>
    </location>
</feature>
<dbReference type="FunFam" id="1.20.58.1250:FF:000001">
    <property type="entry name" value="Tubulin-specific chaperone C"/>
    <property type="match status" value="1"/>
</dbReference>
<reference evidence="13" key="2">
    <citation type="submission" date="2020-11" db="EMBL/GenBank/DDBJ databases">
        <authorList>
            <person name="McCartney M.A."/>
            <person name="Auch B."/>
            <person name="Kono T."/>
            <person name="Mallez S."/>
            <person name="Becker A."/>
            <person name="Gohl D.M."/>
            <person name="Silverstein K.A.T."/>
            <person name="Koren S."/>
            <person name="Bechman K.B."/>
            <person name="Herman A."/>
            <person name="Abrahante J.E."/>
            <person name="Garbe J."/>
        </authorList>
    </citation>
    <scope>NUCLEOTIDE SEQUENCE</scope>
    <source>
        <strain evidence="13">Duluth1</strain>
        <tissue evidence="13">Whole animal</tissue>
    </source>
</reference>
<dbReference type="InterPro" id="IPR017901">
    <property type="entry name" value="C-CAP_CF_C-like"/>
</dbReference>
<dbReference type="InterPro" id="IPR038397">
    <property type="entry name" value="TBCC_N_sf"/>
</dbReference>
<evidence type="ECO:0000313" key="14">
    <source>
        <dbReference type="Proteomes" id="UP000828390"/>
    </source>
</evidence>
<proteinExistence type="inferred from homology"/>
<evidence type="ECO:0000256" key="1">
    <source>
        <dbReference type="ARBA" id="ARBA00004496"/>
    </source>
</evidence>
<dbReference type="GO" id="GO:0007021">
    <property type="term" value="P:tubulin complex assembly"/>
    <property type="evidence" value="ECO:0007669"/>
    <property type="project" value="TreeGrafter"/>
</dbReference>
<keyword evidence="14" id="KW-1185">Reference proteome</keyword>
<dbReference type="Pfam" id="PF07986">
    <property type="entry name" value="TBCC"/>
    <property type="match status" value="1"/>
</dbReference>
<dbReference type="Gene3D" id="1.20.58.1250">
    <property type="entry name" value="Tubulin Binding Cofactor C, N-terminal domain"/>
    <property type="match status" value="1"/>
</dbReference>
<dbReference type="Proteomes" id="UP000828390">
    <property type="component" value="Unassembled WGS sequence"/>
</dbReference>
<dbReference type="InterPro" id="IPR012945">
    <property type="entry name" value="Tubulin-bd_cofactor_C_dom"/>
</dbReference>
<dbReference type="GO" id="GO:0007023">
    <property type="term" value="P:post-chaperonin tubulin folding pathway"/>
    <property type="evidence" value="ECO:0007669"/>
    <property type="project" value="InterPro"/>
</dbReference>
<feature type="coiled-coil region" evidence="11">
    <location>
        <begin position="30"/>
        <end position="57"/>
    </location>
</feature>
<keyword evidence="11" id="KW-0175">Coiled coil</keyword>
<dbReference type="InterPro" id="IPR006599">
    <property type="entry name" value="CARP_motif"/>
</dbReference>
<evidence type="ECO:0000256" key="3">
    <source>
        <dbReference type="ARBA" id="ARBA00022490"/>
    </source>
</evidence>
<comment type="subcellular location">
    <subcellularLocation>
        <location evidence="1">Cytoplasm</location>
    </subcellularLocation>
</comment>
<dbReference type="GO" id="GO:0005829">
    <property type="term" value="C:cytosol"/>
    <property type="evidence" value="ECO:0007669"/>
    <property type="project" value="UniProtKB-ARBA"/>
</dbReference>
<evidence type="ECO:0000256" key="5">
    <source>
        <dbReference type="ARBA" id="ARBA00022990"/>
    </source>
</evidence>
<dbReference type="EMBL" id="JAIWYP010000003">
    <property type="protein sequence ID" value="KAH3845218.1"/>
    <property type="molecule type" value="Genomic_DNA"/>
</dbReference>
<dbReference type="PROSITE" id="PS51329">
    <property type="entry name" value="C_CAP_COFACTOR_C"/>
    <property type="match status" value="1"/>
</dbReference>